<keyword evidence="2" id="KW-0326">Glycosidase</keyword>
<evidence type="ECO:0000256" key="2">
    <source>
        <dbReference type="RuleBase" id="RU361185"/>
    </source>
</evidence>
<dbReference type="SUPFAM" id="SSF51445">
    <property type="entry name" value="(Trans)glycosidases"/>
    <property type="match status" value="1"/>
</dbReference>
<dbReference type="Gene3D" id="2.60.40.1180">
    <property type="entry name" value="Golgi alpha-mannosidase II"/>
    <property type="match status" value="1"/>
</dbReference>
<reference evidence="5 6" key="1">
    <citation type="journal article" date="2015" name="Genome Announc.">
        <title>Expanding the biotechnology potential of lactobacilli through comparative genomics of 213 strains and associated genera.</title>
        <authorList>
            <person name="Sun Z."/>
            <person name="Harris H.M."/>
            <person name="McCann A."/>
            <person name="Guo C."/>
            <person name="Argimon S."/>
            <person name="Zhang W."/>
            <person name="Yang X."/>
            <person name="Jeffery I.B."/>
            <person name="Cooney J.C."/>
            <person name="Kagawa T.F."/>
            <person name="Liu W."/>
            <person name="Song Y."/>
            <person name="Salvetti E."/>
            <person name="Wrobel A."/>
            <person name="Rasinkangas P."/>
            <person name="Parkhill J."/>
            <person name="Rea M.C."/>
            <person name="O'Sullivan O."/>
            <person name="Ritari J."/>
            <person name="Douillard F.P."/>
            <person name="Paul Ross R."/>
            <person name="Yang R."/>
            <person name="Briner A.E."/>
            <person name="Felis G.E."/>
            <person name="de Vos W.M."/>
            <person name="Barrangou R."/>
            <person name="Klaenhammer T.R."/>
            <person name="Caufield P.W."/>
            <person name="Cui Y."/>
            <person name="Zhang H."/>
            <person name="O'Toole P.W."/>
        </authorList>
    </citation>
    <scope>NUCLEOTIDE SEQUENCE [LARGE SCALE GENOMIC DNA]</scope>
    <source>
        <strain evidence="5 6">DSM 20605</strain>
    </source>
</reference>
<dbReference type="EMBL" id="AYYX01000013">
    <property type="protein sequence ID" value="KRM89067.1"/>
    <property type="molecule type" value="Genomic_DNA"/>
</dbReference>
<sequence length="749" mass="86167">MTKQITGQNFRFTLLTDRLLRIEYQVDGQFTDEVTQTVINRDFAQPEWQVMTNQAGFALQIETAAFHLYYRGGEFNGVNLFIDTKYNYQTHFSRWHFGDSDPENLGGTVRTLDNADGAVPVGQGILSKNGLAVLDDSASLLQHNGQLTARKAWETDQYLFIYGHDYLAALNDYFQLTGFPPLIPRYALGNWWSRYYSYTQVEYLKLMDKFREKQIPLSVAVLDMNWHTTKIPVKYGSGWTGFTWDKQLFSNPEKMISQLHAQGKHVTLNLHPAAGIRPSEAKYPQVARENDIDPKTHQTIPFNLTDPKFVHSYFETVLHPLEQQGVDFWWIDWQQGTALTKDQPDPLWLLNDLHYHDQLQRKSTDALILSRYAGPGSHRYPIGFSGDTVASWKSLDFQPYFTATASNIGYTWWSHDIGGHMRGQYDPELSLRWLQLGVFSPILRLHSTDNPFMSKEPWNYELTIQQAMIKFLQLRAKLLPYLESANLVTHQQGIPLIQPLYYQEPEQELAYHFKNEYFFGSEMLIVPITQPGSQITGLGTTKAYLPAGTWTDWLTGQRYQGPGIVTLNRQLDQYPILIKNAGIIVTQPDFLKAADQLPVNLVVELFPGETNHYVLAEHQQQKIAQTIFDWNQQSGDLTIQLRDPQRITPLYRCLEIKLVNLRAAQTTFILRNIQPGKTYCLHFGPCQLQEPDWQKRMFEILQHSKISFDLKEVLWQMIQTLPPKNLLATLTSIAPADLLAALSEILLAK</sequence>
<dbReference type="InterPro" id="IPR000322">
    <property type="entry name" value="Glyco_hydro_31_TIM"/>
</dbReference>
<dbReference type="GO" id="GO:0004553">
    <property type="term" value="F:hydrolase activity, hydrolyzing O-glycosyl compounds"/>
    <property type="evidence" value="ECO:0007669"/>
    <property type="project" value="InterPro"/>
</dbReference>
<feature type="domain" description="Glycoside hydrolase family 31 TIM barrel" evidence="3">
    <location>
        <begin position="180"/>
        <end position="482"/>
    </location>
</feature>
<dbReference type="Pfam" id="PF01055">
    <property type="entry name" value="Glyco_hydro_31_2nd"/>
    <property type="match status" value="1"/>
</dbReference>
<protein>
    <submittedName>
        <fullName evidence="5">Alpha-glucosidase</fullName>
    </submittedName>
</protein>
<name>A0A0R2CKW3_9LACO</name>
<dbReference type="CDD" id="cd06595">
    <property type="entry name" value="GH31_u1"/>
    <property type="match status" value="1"/>
</dbReference>
<evidence type="ECO:0000313" key="5">
    <source>
        <dbReference type="EMBL" id="KRM89067.1"/>
    </source>
</evidence>
<dbReference type="PANTHER" id="PTHR43863">
    <property type="entry name" value="HYDROLASE, PUTATIVE (AFU_ORTHOLOGUE AFUA_1G03140)-RELATED"/>
    <property type="match status" value="1"/>
</dbReference>
<dbReference type="GO" id="GO:0005975">
    <property type="term" value="P:carbohydrate metabolic process"/>
    <property type="evidence" value="ECO:0007669"/>
    <property type="project" value="InterPro"/>
</dbReference>
<evidence type="ECO:0000313" key="6">
    <source>
        <dbReference type="Proteomes" id="UP000051576"/>
    </source>
</evidence>
<dbReference type="PANTHER" id="PTHR43863:SF2">
    <property type="entry name" value="MALTASE-GLUCOAMYLASE"/>
    <property type="match status" value="1"/>
</dbReference>
<dbReference type="InterPro" id="IPR048395">
    <property type="entry name" value="Glyco_hydro_31_C"/>
</dbReference>
<organism evidence="5 6">
    <name type="scientific">Liquorilactobacillus vini DSM 20605</name>
    <dbReference type="NCBI Taxonomy" id="1133569"/>
    <lineage>
        <taxon>Bacteria</taxon>
        <taxon>Bacillati</taxon>
        <taxon>Bacillota</taxon>
        <taxon>Bacilli</taxon>
        <taxon>Lactobacillales</taxon>
        <taxon>Lactobacillaceae</taxon>
        <taxon>Liquorilactobacillus</taxon>
    </lineage>
</organism>
<dbReference type="STRING" id="1133569.FD21_GL000329"/>
<dbReference type="OrthoDB" id="176168at2"/>
<dbReference type="InterPro" id="IPR017853">
    <property type="entry name" value="GH"/>
</dbReference>
<accession>A0A0R2CKW3</accession>
<dbReference type="PATRIC" id="fig|1133569.4.peg.351"/>
<proteinExistence type="inferred from homology"/>
<evidence type="ECO:0000256" key="1">
    <source>
        <dbReference type="ARBA" id="ARBA00007806"/>
    </source>
</evidence>
<keyword evidence="2" id="KW-0378">Hydrolase</keyword>
<comment type="similarity">
    <text evidence="1 2">Belongs to the glycosyl hydrolase 31 family.</text>
</comment>
<dbReference type="eggNOG" id="COG1501">
    <property type="taxonomic scope" value="Bacteria"/>
</dbReference>
<dbReference type="InterPro" id="IPR013780">
    <property type="entry name" value="Glyco_hydro_b"/>
</dbReference>
<dbReference type="SUPFAM" id="SSF51011">
    <property type="entry name" value="Glycosyl hydrolase domain"/>
    <property type="match status" value="1"/>
</dbReference>
<dbReference type="AlphaFoldDB" id="A0A0R2CKW3"/>
<gene>
    <name evidence="5" type="ORF">FD21_GL000329</name>
</gene>
<evidence type="ECO:0000259" key="4">
    <source>
        <dbReference type="Pfam" id="PF21365"/>
    </source>
</evidence>
<dbReference type="Pfam" id="PF21365">
    <property type="entry name" value="Glyco_hydro_31_3rd"/>
    <property type="match status" value="1"/>
</dbReference>
<keyword evidence="6" id="KW-1185">Reference proteome</keyword>
<dbReference type="RefSeq" id="WP_010581503.1">
    <property type="nucleotide sequence ID" value="NZ_AHYZ01000197.1"/>
</dbReference>
<evidence type="ECO:0000259" key="3">
    <source>
        <dbReference type="Pfam" id="PF01055"/>
    </source>
</evidence>
<dbReference type="Proteomes" id="UP000051576">
    <property type="component" value="Unassembled WGS sequence"/>
</dbReference>
<feature type="domain" description="Glycosyl hydrolase family 31 C-terminal" evidence="4">
    <location>
        <begin position="493"/>
        <end position="584"/>
    </location>
</feature>
<dbReference type="InterPro" id="IPR051816">
    <property type="entry name" value="Glycosyl_Hydrolase_31"/>
</dbReference>
<comment type="caution">
    <text evidence="5">The sequence shown here is derived from an EMBL/GenBank/DDBJ whole genome shotgun (WGS) entry which is preliminary data.</text>
</comment>
<dbReference type="Gene3D" id="3.20.20.80">
    <property type="entry name" value="Glycosidases"/>
    <property type="match status" value="1"/>
</dbReference>